<dbReference type="AlphaFoldDB" id="A0A0K2UUC5"/>
<protein>
    <submittedName>
        <fullName evidence="1">Uncharacterized protein</fullName>
    </submittedName>
</protein>
<evidence type="ECO:0000313" key="1">
    <source>
        <dbReference type="EMBL" id="CDW41848.1"/>
    </source>
</evidence>
<accession>A0A0K2UUC5</accession>
<reference evidence="1" key="1">
    <citation type="submission" date="2014-05" db="EMBL/GenBank/DDBJ databases">
        <authorList>
            <person name="Chronopoulou M."/>
        </authorList>
    </citation>
    <scope>NUCLEOTIDE SEQUENCE</scope>
    <source>
        <tissue evidence="1">Whole organism</tissue>
    </source>
</reference>
<organism evidence="1">
    <name type="scientific">Lepeophtheirus salmonis</name>
    <name type="common">Salmon louse</name>
    <name type="synonym">Caligus salmonis</name>
    <dbReference type="NCBI Taxonomy" id="72036"/>
    <lineage>
        <taxon>Eukaryota</taxon>
        <taxon>Metazoa</taxon>
        <taxon>Ecdysozoa</taxon>
        <taxon>Arthropoda</taxon>
        <taxon>Crustacea</taxon>
        <taxon>Multicrustacea</taxon>
        <taxon>Hexanauplia</taxon>
        <taxon>Copepoda</taxon>
        <taxon>Siphonostomatoida</taxon>
        <taxon>Caligidae</taxon>
        <taxon>Lepeophtheirus</taxon>
    </lineage>
</organism>
<dbReference type="EMBL" id="HACA01024487">
    <property type="protein sequence ID" value="CDW41848.1"/>
    <property type="molecule type" value="Transcribed_RNA"/>
</dbReference>
<sequence>MFICSPKTIFNNIISCLLDFMATNSPDICIDERNTVDLLIGRNKYYFFSECSN</sequence>
<proteinExistence type="predicted"/>
<name>A0A0K2UUC5_LEPSM</name>